<name>A0A401ZZ18_9CHLR</name>
<organism evidence="2 3">
    <name type="scientific">Tengunoibacter tsumagoiensis</name>
    <dbReference type="NCBI Taxonomy" id="2014871"/>
    <lineage>
        <taxon>Bacteria</taxon>
        <taxon>Bacillati</taxon>
        <taxon>Chloroflexota</taxon>
        <taxon>Ktedonobacteria</taxon>
        <taxon>Ktedonobacterales</taxon>
        <taxon>Dictyobacteraceae</taxon>
        <taxon>Tengunoibacter</taxon>
    </lineage>
</organism>
<keyword evidence="1" id="KW-1133">Transmembrane helix</keyword>
<feature type="transmembrane region" description="Helical" evidence="1">
    <location>
        <begin position="112"/>
        <end position="133"/>
    </location>
</feature>
<feature type="transmembrane region" description="Helical" evidence="1">
    <location>
        <begin position="87"/>
        <end position="105"/>
    </location>
</feature>
<dbReference type="Proteomes" id="UP000287352">
    <property type="component" value="Unassembled WGS sequence"/>
</dbReference>
<evidence type="ECO:0000313" key="2">
    <source>
        <dbReference type="EMBL" id="GCE12081.1"/>
    </source>
</evidence>
<reference evidence="3" key="1">
    <citation type="submission" date="2018-12" db="EMBL/GenBank/DDBJ databases">
        <title>Tengunoibacter tsumagoiensis gen. nov., sp. nov., Dictyobacter kobayashii sp. nov., D. alpinus sp. nov., and D. joshuensis sp. nov. and description of Dictyobacteraceae fam. nov. within the order Ktedonobacterales isolated from Tengu-no-mugimeshi.</title>
        <authorList>
            <person name="Wang C.M."/>
            <person name="Zheng Y."/>
            <person name="Sakai Y."/>
            <person name="Toyoda A."/>
            <person name="Minakuchi Y."/>
            <person name="Abe K."/>
            <person name="Yokota A."/>
            <person name="Yabe S."/>
        </authorList>
    </citation>
    <scope>NUCLEOTIDE SEQUENCE [LARGE SCALE GENOMIC DNA]</scope>
    <source>
        <strain evidence="3">Uno3</strain>
    </source>
</reference>
<protein>
    <recommendedName>
        <fullName evidence="4">HdeD family acid-resistance protein</fullName>
    </recommendedName>
</protein>
<dbReference type="EMBL" id="BIFR01000001">
    <property type="protein sequence ID" value="GCE12081.1"/>
    <property type="molecule type" value="Genomic_DNA"/>
</dbReference>
<comment type="caution">
    <text evidence="2">The sequence shown here is derived from an EMBL/GenBank/DDBJ whole genome shotgun (WGS) entry which is preliminary data.</text>
</comment>
<evidence type="ECO:0008006" key="4">
    <source>
        <dbReference type="Google" id="ProtNLM"/>
    </source>
</evidence>
<feature type="transmembrane region" description="Helical" evidence="1">
    <location>
        <begin position="59"/>
        <end position="81"/>
    </location>
</feature>
<sequence length="212" mass="22559">MGRFISSIGWKDGAMMIRSTSSSHELGFGGTPWWLALLEGVALLIIGLLLLFSPGLTLLVLVQTVGFYWLISGILALVSLFVDQTFWGLKLFAGILGILAGFAVIRNPLWSLVLLPTLLILLLGIQGLINGVLKLWHAFQGGGIGMGVLGGVNIIFGLILVLRPLIALAVFPYVLGVFAVVGGILAIAAAFRVRSAYVSTADQYTPHSPFLS</sequence>
<dbReference type="PANTHER" id="PTHR34989">
    <property type="entry name" value="PROTEIN HDED"/>
    <property type="match status" value="1"/>
</dbReference>
<dbReference type="InterPro" id="IPR005325">
    <property type="entry name" value="DUF308_memb"/>
</dbReference>
<dbReference type="GO" id="GO:0005886">
    <property type="term" value="C:plasma membrane"/>
    <property type="evidence" value="ECO:0007669"/>
    <property type="project" value="TreeGrafter"/>
</dbReference>
<dbReference type="AlphaFoldDB" id="A0A401ZZ18"/>
<evidence type="ECO:0000256" key="1">
    <source>
        <dbReference type="SAM" id="Phobius"/>
    </source>
</evidence>
<proteinExistence type="predicted"/>
<accession>A0A401ZZ18</accession>
<dbReference type="InterPro" id="IPR052712">
    <property type="entry name" value="Acid_resist_chaperone_HdeD"/>
</dbReference>
<dbReference type="Pfam" id="PF03729">
    <property type="entry name" value="DUF308"/>
    <property type="match status" value="2"/>
</dbReference>
<keyword evidence="1" id="KW-0472">Membrane</keyword>
<feature type="transmembrane region" description="Helical" evidence="1">
    <location>
        <begin position="169"/>
        <end position="191"/>
    </location>
</feature>
<gene>
    <name evidence="2" type="ORF">KTT_19400</name>
</gene>
<keyword evidence="3" id="KW-1185">Reference proteome</keyword>
<keyword evidence="1" id="KW-0812">Transmembrane</keyword>
<feature type="transmembrane region" description="Helical" evidence="1">
    <location>
        <begin position="33"/>
        <end position="52"/>
    </location>
</feature>
<evidence type="ECO:0000313" key="3">
    <source>
        <dbReference type="Proteomes" id="UP000287352"/>
    </source>
</evidence>
<feature type="transmembrane region" description="Helical" evidence="1">
    <location>
        <begin position="139"/>
        <end position="162"/>
    </location>
</feature>
<dbReference type="PANTHER" id="PTHR34989:SF1">
    <property type="entry name" value="PROTEIN HDED"/>
    <property type="match status" value="1"/>
</dbReference>